<gene>
    <name evidence="3" type="ORF">RB602_10420</name>
</gene>
<keyword evidence="4" id="KW-1185">Reference proteome</keyword>
<evidence type="ECO:0000256" key="1">
    <source>
        <dbReference type="SAM" id="Phobius"/>
    </source>
</evidence>
<keyword evidence="1" id="KW-0472">Membrane</keyword>
<feature type="transmembrane region" description="Helical" evidence="1">
    <location>
        <begin position="87"/>
        <end position="111"/>
    </location>
</feature>
<dbReference type="EMBL" id="CP136594">
    <property type="protein sequence ID" value="WOE74267.1"/>
    <property type="molecule type" value="Genomic_DNA"/>
</dbReference>
<name>A0AA97HZW5_9SPHN</name>
<evidence type="ECO:0000313" key="3">
    <source>
        <dbReference type="EMBL" id="WOE74267.1"/>
    </source>
</evidence>
<keyword evidence="1" id="KW-1133">Transmembrane helix</keyword>
<evidence type="ECO:0000259" key="2">
    <source>
        <dbReference type="Pfam" id="PF04536"/>
    </source>
</evidence>
<dbReference type="Proteomes" id="UP001302429">
    <property type="component" value="Chromosome"/>
</dbReference>
<keyword evidence="1" id="KW-0812">Transmembrane</keyword>
<dbReference type="KEGG" id="acoa:RB602_10420"/>
<dbReference type="AlphaFoldDB" id="A0AA97HZW5"/>
<feature type="transmembrane region" description="Helical" evidence="1">
    <location>
        <begin position="46"/>
        <end position="67"/>
    </location>
</feature>
<sequence>MANTPQMTPHDHELVTQAVGDAERTTDGEIVTIVTQMSDDYKDVRLHWAIGTLFLFLSSLAIFPSFWVDASALFASGWKTSYSTAQYMSLLLGASLVVFILAYAAFSWMPLRIALAPKSVKEQRVRDHAIEYFKVGAERRTMALTGILIYLSMAEHRAEIVADDAIATKVDPEVWGDAMAALIAEVKQGEPGKGMAAAVEKVGIVLAEHFPKTDANPNELPDRLIEL</sequence>
<reference evidence="3 4" key="1">
    <citation type="submission" date="2023-10" db="EMBL/GenBank/DDBJ databases">
        <title>Complete genome sequence of a Sphingomonadaceae bacterium.</title>
        <authorList>
            <person name="Yan C."/>
        </authorList>
    </citation>
    <scope>NUCLEOTIDE SEQUENCE [LARGE SCALE GENOMIC DNA]</scope>
    <source>
        <strain evidence="3 4">SCSIO 66989</strain>
    </source>
</reference>
<dbReference type="Pfam" id="PF04536">
    <property type="entry name" value="TPM_phosphatase"/>
    <property type="match status" value="1"/>
</dbReference>
<dbReference type="RefSeq" id="WP_317080504.1">
    <property type="nucleotide sequence ID" value="NZ_CP136594.1"/>
</dbReference>
<proteinExistence type="predicted"/>
<evidence type="ECO:0000313" key="4">
    <source>
        <dbReference type="Proteomes" id="UP001302429"/>
    </source>
</evidence>
<feature type="domain" description="TPM" evidence="2">
    <location>
        <begin position="121"/>
        <end position="202"/>
    </location>
</feature>
<organism evidence="3 4">
    <name type="scientific">Alterisphingorhabdus coralli</name>
    <dbReference type="NCBI Taxonomy" id="3071408"/>
    <lineage>
        <taxon>Bacteria</taxon>
        <taxon>Pseudomonadati</taxon>
        <taxon>Pseudomonadota</taxon>
        <taxon>Alphaproteobacteria</taxon>
        <taxon>Sphingomonadales</taxon>
        <taxon>Sphingomonadaceae</taxon>
        <taxon>Alterisphingorhabdus (ex Yan et al. 2024)</taxon>
    </lineage>
</organism>
<accession>A0AA97HZW5</accession>
<dbReference type="InterPro" id="IPR007621">
    <property type="entry name" value="TPM_dom"/>
</dbReference>
<dbReference type="Gene3D" id="3.10.310.50">
    <property type="match status" value="1"/>
</dbReference>
<protein>
    <recommendedName>
        <fullName evidence="2">TPM domain-containing protein</fullName>
    </recommendedName>
</protein>